<dbReference type="Pfam" id="PF15956">
    <property type="entry name" value="DUF4760"/>
    <property type="match status" value="1"/>
</dbReference>
<feature type="transmembrane region" description="Helical" evidence="1">
    <location>
        <begin position="7"/>
        <end position="32"/>
    </location>
</feature>
<name>A0A1I1DAI8_9FLAO</name>
<evidence type="ECO:0000313" key="2">
    <source>
        <dbReference type="EMBL" id="SFB72029.1"/>
    </source>
</evidence>
<keyword evidence="1" id="KW-0812">Transmembrane</keyword>
<dbReference type="STRING" id="1334022.SAMN04487907_101252"/>
<feature type="transmembrane region" description="Helical" evidence="1">
    <location>
        <begin position="38"/>
        <end position="59"/>
    </location>
</feature>
<reference evidence="3" key="1">
    <citation type="submission" date="2016-10" db="EMBL/GenBank/DDBJ databases">
        <authorList>
            <person name="Varghese N."/>
            <person name="Submissions S."/>
        </authorList>
    </citation>
    <scope>NUCLEOTIDE SEQUENCE [LARGE SCALE GENOMIC DNA]</scope>
    <source>
        <strain evidence="3">DSM 24499</strain>
    </source>
</reference>
<accession>A0A1I1DAI8</accession>
<evidence type="ECO:0000313" key="3">
    <source>
        <dbReference type="Proteomes" id="UP000199438"/>
    </source>
</evidence>
<proteinExistence type="predicted"/>
<dbReference type="RefSeq" id="WP_175486954.1">
    <property type="nucleotide sequence ID" value="NZ_FOKV01000001.1"/>
</dbReference>
<gene>
    <name evidence="2" type="ORF">SAMN04487907_101252</name>
</gene>
<sequence>MLKDKQVNFILSGVFLTLCIPLIIGLVLFLWILDDFNFRDVMFFATGSVAILTFILHTINGERDKKFKQEQMEETKAFNEKNLYNKKCERSYLIISQFYKPEMVESLRAYRELKREVPNLIKNSNVEPFKEHLSKNPKDHSRLHLLLNSFENIAIQIKKEFIDEDIIKDAMHSMFYNIYITLHSYIKDAQSEKGHEKCWEDFVKLCRDWGEPN</sequence>
<keyword evidence="3" id="KW-1185">Reference proteome</keyword>
<evidence type="ECO:0000256" key="1">
    <source>
        <dbReference type="SAM" id="Phobius"/>
    </source>
</evidence>
<protein>
    <recommendedName>
        <fullName evidence="4">DUF4760 domain-containing protein</fullName>
    </recommendedName>
</protein>
<keyword evidence="1" id="KW-1133">Transmembrane helix</keyword>
<dbReference type="InterPro" id="IPR031876">
    <property type="entry name" value="DUF4760"/>
</dbReference>
<dbReference type="Proteomes" id="UP000199438">
    <property type="component" value="Unassembled WGS sequence"/>
</dbReference>
<dbReference type="EMBL" id="FOKV01000001">
    <property type="protein sequence ID" value="SFB72029.1"/>
    <property type="molecule type" value="Genomic_DNA"/>
</dbReference>
<keyword evidence="1" id="KW-0472">Membrane</keyword>
<evidence type="ECO:0008006" key="4">
    <source>
        <dbReference type="Google" id="ProtNLM"/>
    </source>
</evidence>
<dbReference type="AlphaFoldDB" id="A0A1I1DAI8"/>
<organism evidence="2 3">
    <name type="scientific">Zunongwangia mangrovi</name>
    <dbReference type="NCBI Taxonomy" id="1334022"/>
    <lineage>
        <taxon>Bacteria</taxon>
        <taxon>Pseudomonadati</taxon>
        <taxon>Bacteroidota</taxon>
        <taxon>Flavobacteriia</taxon>
        <taxon>Flavobacteriales</taxon>
        <taxon>Flavobacteriaceae</taxon>
        <taxon>Zunongwangia</taxon>
    </lineage>
</organism>